<protein>
    <submittedName>
        <fullName evidence="5">Glycine oxidase</fullName>
        <ecNumber evidence="5">1.4.3.19</ecNumber>
    </submittedName>
</protein>
<dbReference type="Proteomes" id="UP000528286">
    <property type="component" value="Unassembled WGS sequence"/>
</dbReference>
<dbReference type="EC" id="1.4.3.19" evidence="5"/>
<keyword evidence="2" id="KW-0784">Thiamine biosynthesis</keyword>
<dbReference type="NCBIfam" id="TIGR02352">
    <property type="entry name" value="thiamin_ThiO"/>
    <property type="match status" value="1"/>
</dbReference>
<dbReference type="InterPro" id="IPR006076">
    <property type="entry name" value="FAD-dep_OxRdtase"/>
</dbReference>
<evidence type="ECO:0000313" key="5">
    <source>
        <dbReference type="EMBL" id="MBB4066019.1"/>
    </source>
</evidence>
<dbReference type="PANTHER" id="PTHR13847:SF289">
    <property type="entry name" value="GLYCINE OXIDASE"/>
    <property type="match status" value="1"/>
</dbReference>
<feature type="domain" description="FAD dependent oxidoreductase" evidence="4">
    <location>
        <begin position="3"/>
        <end position="318"/>
    </location>
</feature>
<dbReference type="GO" id="GO:0009228">
    <property type="term" value="P:thiamine biosynthetic process"/>
    <property type="evidence" value="ECO:0007669"/>
    <property type="project" value="UniProtKB-KW"/>
</dbReference>
<dbReference type="SUPFAM" id="SSF51971">
    <property type="entry name" value="Nucleotide-binding domain"/>
    <property type="match status" value="1"/>
</dbReference>
<dbReference type="Gene3D" id="3.50.50.60">
    <property type="entry name" value="FAD/NAD(P)-binding domain"/>
    <property type="match status" value="1"/>
</dbReference>
<dbReference type="GO" id="GO:0005737">
    <property type="term" value="C:cytoplasm"/>
    <property type="evidence" value="ECO:0007669"/>
    <property type="project" value="TreeGrafter"/>
</dbReference>
<accession>A0A7W6J751</accession>
<dbReference type="GO" id="GO:0050660">
    <property type="term" value="F:flavin adenine dinucleotide binding"/>
    <property type="evidence" value="ECO:0007669"/>
    <property type="project" value="InterPro"/>
</dbReference>
<reference evidence="5 6" key="1">
    <citation type="submission" date="2020-08" db="EMBL/GenBank/DDBJ databases">
        <title>Genomic Encyclopedia of Type Strains, Phase IV (KMG-IV): sequencing the most valuable type-strain genomes for metagenomic binning, comparative biology and taxonomic classification.</title>
        <authorList>
            <person name="Goeker M."/>
        </authorList>
    </citation>
    <scope>NUCLEOTIDE SEQUENCE [LARGE SCALE GENOMIC DNA]</scope>
    <source>
        <strain evidence="5 6">DSM 29853</strain>
    </source>
</reference>
<evidence type="ECO:0000256" key="2">
    <source>
        <dbReference type="ARBA" id="ARBA00022977"/>
    </source>
</evidence>
<evidence type="ECO:0000256" key="3">
    <source>
        <dbReference type="ARBA" id="ARBA00023002"/>
    </source>
</evidence>
<dbReference type="AlphaFoldDB" id="A0A7W6J751"/>
<dbReference type="GO" id="GO:0043799">
    <property type="term" value="F:glycine oxidase activity"/>
    <property type="evidence" value="ECO:0007669"/>
    <property type="project" value="UniProtKB-EC"/>
</dbReference>
<dbReference type="GO" id="GO:0009229">
    <property type="term" value="P:thiamine diphosphate biosynthetic process"/>
    <property type="evidence" value="ECO:0007669"/>
    <property type="project" value="UniProtKB-UniPathway"/>
</dbReference>
<dbReference type="UniPathway" id="UPA00060"/>
<dbReference type="PANTHER" id="PTHR13847">
    <property type="entry name" value="SARCOSINE DEHYDROGENASE-RELATED"/>
    <property type="match status" value="1"/>
</dbReference>
<comment type="pathway">
    <text evidence="1">Cofactor biosynthesis; thiamine diphosphate biosynthesis.</text>
</comment>
<dbReference type="EMBL" id="JACIEZ010000007">
    <property type="protein sequence ID" value="MBB4066019.1"/>
    <property type="molecule type" value="Genomic_DNA"/>
</dbReference>
<proteinExistence type="predicted"/>
<sequence length="325" mass="33497">MRILIRGAGVVGLALAHELAGAGHAVAVADPAGEAGGGASRHAGGMLAPWCEGETAPAEVVSLGQEAIGWWESALPGHVTRRGTLVVAPARDGAELRRFAARTEGHSLLDGAGIAALEPDLAGRFSGGLFFAGEAHLDPRAALAALAEKLAGAGVPLVFGAEASALAGPSGGKGFDAVVDCTGASAIGTQTTLRPVRGEMLVLETRDIALLRPVRLLHPRIPLYVVPRGNGRFMVGATMIESGDDGPISARSAMELLNAAYALHPAFGEARVLETGTGLRPAYADNMPRLLRDGDTFSLNGFYRHGFLLAPAMARRAAREIGDRT</sequence>
<dbReference type="SUPFAM" id="SSF54373">
    <property type="entry name" value="FAD-linked reductases, C-terminal domain"/>
    <property type="match status" value="1"/>
</dbReference>
<dbReference type="RefSeq" id="WP_183367309.1">
    <property type="nucleotide sequence ID" value="NZ_JACIEZ010000007.1"/>
</dbReference>
<dbReference type="Gene3D" id="3.30.9.10">
    <property type="entry name" value="D-Amino Acid Oxidase, subunit A, domain 2"/>
    <property type="match status" value="1"/>
</dbReference>
<organism evidence="5 6">
    <name type="scientific">Gellertiella hungarica</name>
    <dbReference type="NCBI Taxonomy" id="1572859"/>
    <lineage>
        <taxon>Bacteria</taxon>
        <taxon>Pseudomonadati</taxon>
        <taxon>Pseudomonadota</taxon>
        <taxon>Alphaproteobacteria</taxon>
        <taxon>Hyphomicrobiales</taxon>
        <taxon>Rhizobiaceae</taxon>
        <taxon>Gellertiella</taxon>
    </lineage>
</organism>
<evidence type="ECO:0000256" key="1">
    <source>
        <dbReference type="ARBA" id="ARBA00004948"/>
    </source>
</evidence>
<comment type="caution">
    <text evidence="5">The sequence shown here is derived from an EMBL/GenBank/DDBJ whole genome shotgun (WGS) entry which is preliminary data.</text>
</comment>
<dbReference type="Pfam" id="PF01266">
    <property type="entry name" value="DAO"/>
    <property type="match status" value="1"/>
</dbReference>
<keyword evidence="6" id="KW-1185">Reference proteome</keyword>
<evidence type="ECO:0000313" key="6">
    <source>
        <dbReference type="Proteomes" id="UP000528286"/>
    </source>
</evidence>
<name>A0A7W6J751_9HYPH</name>
<keyword evidence="3 5" id="KW-0560">Oxidoreductase</keyword>
<evidence type="ECO:0000259" key="4">
    <source>
        <dbReference type="Pfam" id="PF01266"/>
    </source>
</evidence>
<dbReference type="InterPro" id="IPR012727">
    <property type="entry name" value="Gly_oxidase_ThiO"/>
</dbReference>
<gene>
    <name evidence="5" type="ORF">GGR23_003232</name>
</gene>
<dbReference type="InterPro" id="IPR036188">
    <property type="entry name" value="FAD/NAD-bd_sf"/>
</dbReference>